<name>A0AA88DA76_FICCA</name>
<feature type="compositionally biased region" description="Basic and acidic residues" evidence="1">
    <location>
        <begin position="1"/>
        <end position="26"/>
    </location>
</feature>
<sequence length="85" mass="10161">MGFKEEIGGRSCGGERGRERREKELMVESQSAVMRGDREKERPEREWRRGRRENGRRGHGRGDGFRSRVWRDESERGAIVKMWRK</sequence>
<accession>A0AA88DA76</accession>
<comment type="caution">
    <text evidence="2">The sequence shown here is derived from an EMBL/GenBank/DDBJ whole genome shotgun (WGS) entry which is preliminary data.</text>
</comment>
<feature type="compositionally biased region" description="Basic and acidic residues" evidence="1">
    <location>
        <begin position="35"/>
        <end position="66"/>
    </location>
</feature>
<reference evidence="2" key="1">
    <citation type="submission" date="2023-07" db="EMBL/GenBank/DDBJ databases">
        <title>draft genome sequence of fig (Ficus carica).</title>
        <authorList>
            <person name="Takahashi T."/>
            <person name="Nishimura K."/>
        </authorList>
    </citation>
    <scope>NUCLEOTIDE SEQUENCE</scope>
</reference>
<feature type="region of interest" description="Disordered" evidence="1">
    <location>
        <begin position="1"/>
        <end position="66"/>
    </location>
</feature>
<dbReference type="AlphaFoldDB" id="A0AA88DA76"/>
<proteinExistence type="predicted"/>
<evidence type="ECO:0000256" key="1">
    <source>
        <dbReference type="SAM" id="MobiDB-lite"/>
    </source>
</evidence>
<organism evidence="2 3">
    <name type="scientific">Ficus carica</name>
    <name type="common">Common fig</name>
    <dbReference type="NCBI Taxonomy" id="3494"/>
    <lineage>
        <taxon>Eukaryota</taxon>
        <taxon>Viridiplantae</taxon>
        <taxon>Streptophyta</taxon>
        <taxon>Embryophyta</taxon>
        <taxon>Tracheophyta</taxon>
        <taxon>Spermatophyta</taxon>
        <taxon>Magnoliopsida</taxon>
        <taxon>eudicotyledons</taxon>
        <taxon>Gunneridae</taxon>
        <taxon>Pentapetalae</taxon>
        <taxon>rosids</taxon>
        <taxon>fabids</taxon>
        <taxon>Rosales</taxon>
        <taxon>Moraceae</taxon>
        <taxon>Ficeae</taxon>
        <taxon>Ficus</taxon>
    </lineage>
</organism>
<keyword evidence="3" id="KW-1185">Reference proteome</keyword>
<gene>
    <name evidence="2" type="ORF">TIFTF001_016870</name>
</gene>
<evidence type="ECO:0000313" key="2">
    <source>
        <dbReference type="EMBL" id="GMN47697.1"/>
    </source>
</evidence>
<dbReference type="EMBL" id="BTGU01000026">
    <property type="protein sequence ID" value="GMN47697.1"/>
    <property type="molecule type" value="Genomic_DNA"/>
</dbReference>
<protein>
    <submittedName>
        <fullName evidence="2">Uncharacterized protein</fullName>
    </submittedName>
</protein>
<dbReference type="Proteomes" id="UP001187192">
    <property type="component" value="Unassembled WGS sequence"/>
</dbReference>
<evidence type="ECO:0000313" key="3">
    <source>
        <dbReference type="Proteomes" id="UP001187192"/>
    </source>
</evidence>